<dbReference type="EMBL" id="CP022295">
    <property type="protein sequence ID" value="QSR27922.1"/>
    <property type="molecule type" value="Genomic_DNA"/>
</dbReference>
<dbReference type="InterPro" id="IPR000847">
    <property type="entry name" value="LysR_HTH_N"/>
</dbReference>
<evidence type="ECO:0000313" key="8">
    <source>
        <dbReference type="Proteomes" id="UP000562045"/>
    </source>
</evidence>
<dbReference type="CDD" id="cd08414">
    <property type="entry name" value="PBP2_LTTR_aromatics_like"/>
    <property type="match status" value="1"/>
</dbReference>
<dbReference type="RefSeq" id="WP_036551082.1">
    <property type="nucleotide sequence ID" value="NZ_CP022295.1"/>
</dbReference>
<dbReference type="InterPro" id="IPR036388">
    <property type="entry name" value="WH-like_DNA-bd_sf"/>
</dbReference>
<proteinExistence type="inferred from homology"/>
<evidence type="ECO:0000256" key="4">
    <source>
        <dbReference type="ARBA" id="ARBA00023163"/>
    </source>
</evidence>
<reference evidence="6 8" key="2">
    <citation type="submission" date="2020-07" db="EMBL/GenBank/DDBJ databases">
        <title>Sequencing the genomes of 1000 actinobacteria strains.</title>
        <authorList>
            <person name="Klenk H.-P."/>
        </authorList>
    </citation>
    <scope>NUCLEOTIDE SEQUENCE [LARGE SCALE GENOMIC DNA]</scope>
    <source>
        <strain evidence="6 8">DSM 15131</strain>
    </source>
</reference>
<keyword evidence="4" id="KW-0804">Transcription</keyword>
<feature type="domain" description="HTH lysR-type" evidence="5">
    <location>
        <begin position="1"/>
        <end position="59"/>
    </location>
</feature>
<dbReference type="GO" id="GO:0032993">
    <property type="term" value="C:protein-DNA complex"/>
    <property type="evidence" value="ECO:0007669"/>
    <property type="project" value="TreeGrafter"/>
</dbReference>
<dbReference type="Pfam" id="PF00126">
    <property type="entry name" value="HTH_1"/>
    <property type="match status" value="1"/>
</dbReference>
<evidence type="ECO:0000256" key="1">
    <source>
        <dbReference type="ARBA" id="ARBA00009437"/>
    </source>
</evidence>
<evidence type="ECO:0000256" key="3">
    <source>
        <dbReference type="ARBA" id="ARBA00023125"/>
    </source>
</evidence>
<reference evidence="7 9" key="1">
    <citation type="submission" date="2017-06" db="EMBL/GenBank/DDBJ databases">
        <title>Complete Genome Sequence of the Soil Carbazole-Degrading Bacterium Nocardioides aromaticivorans IC177.</title>
        <authorList>
            <person name="Vejarano F."/>
            <person name="Suzuki-Minakuchi C."/>
            <person name="Ohtsubo Y."/>
            <person name="Tsuda M."/>
            <person name="Okada K."/>
            <person name="Nojiri H."/>
        </authorList>
    </citation>
    <scope>NUCLEOTIDE SEQUENCE [LARGE SCALE GENOMIC DNA]</scope>
    <source>
        <strain evidence="7 9">IC177</strain>
    </source>
</reference>
<protein>
    <submittedName>
        <fullName evidence="6">DNA-binding transcriptional LysR family regulator</fullName>
    </submittedName>
    <submittedName>
        <fullName evidence="7">LysR family transcriptional regulator</fullName>
    </submittedName>
</protein>
<dbReference type="GO" id="GO:0003700">
    <property type="term" value="F:DNA-binding transcription factor activity"/>
    <property type="evidence" value="ECO:0007669"/>
    <property type="project" value="InterPro"/>
</dbReference>
<gene>
    <name evidence="6" type="ORF">BJ993_001042</name>
    <name evidence="7" type="ORF">CFH99_20050</name>
</gene>
<accession>A0A7Y9ZEK5</accession>
<dbReference type="GO" id="GO:0003677">
    <property type="term" value="F:DNA binding"/>
    <property type="evidence" value="ECO:0007669"/>
    <property type="project" value="UniProtKB-KW"/>
</dbReference>
<comment type="similarity">
    <text evidence="1">Belongs to the LysR transcriptional regulatory family.</text>
</comment>
<dbReference type="EMBL" id="JACBZM010000001">
    <property type="protein sequence ID" value="NYI43962.1"/>
    <property type="molecule type" value="Genomic_DNA"/>
</dbReference>
<dbReference type="FunFam" id="1.10.10.10:FF:000001">
    <property type="entry name" value="LysR family transcriptional regulator"/>
    <property type="match status" value="1"/>
</dbReference>
<keyword evidence="9" id="KW-1185">Reference proteome</keyword>
<organism evidence="6 8">
    <name type="scientific">Nocardioides aromaticivorans</name>
    <dbReference type="NCBI Taxonomy" id="200618"/>
    <lineage>
        <taxon>Bacteria</taxon>
        <taxon>Bacillati</taxon>
        <taxon>Actinomycetota</taxon>
        <taxon>Actinomycetes</taxon>
        <taxon>Propionibacteriales</taxon>
        <taxon>Nocardioidaceae</taxon>
        <taxon>Nocardioides</taxon>
    </lineage>
</organism>
<dbReference type="InterPro" id="IPR005119">
    <property type="entry name" value="LysR_subst-bd"/>
</dbReference>
<keyword evidence="2" id="KW-0805">Transcription regulation</keyword>
<dbReference type="Proteomes" id="UP000662818">
    <property type="component" value="Chromosome"/>
</dbReference>
<dbReference type="Proteomes" id="UP000562045">
    <property type="component" value="Unassembled WGS sequence"/>
</dbReference>
<name>A0A7Y9ZEK5_9ACTN</name>
<keyword evidence="3 6" id="KW-0238">DNA-binding</keyword>
<dbReference type="PANTHER" id="PTHR30346:SF0">
    <property type="entry name" value="HCA OPERON TRANSCRIPTIONAL ACTIVATOR HCAR"/>
    <property type="match status" value="1"/>
</dbReference>
<dbReference type="AlphaFoldDB" id="A0A7Y9ZEK5"/>
<dbReference type="PANTHER" id="PTHR30346">
    <property type="entry name" value="TRANSCRIPTIONAL DUAL REGULATOR HCAR-RELATED"/>
    <property type="match status" value="1"/>
</dbReference>
<sequence length="296" mass="31721">MDLLRHLRYFVTVAEERHFGRAAERLHMAQPPLSQQIRRLEAELGVELLVRTTRRVDLTAAGAAYLERARAILASVDGAADEARRVAAGAVGHVAIGCVGSATYSLLPALSRRLADELPGVEFSFRGEMLVADQLDALREGTIDLALLRPPVADGSLTVTSLRKERLVVAVPSGHPLAARHRVRVADLARTDLIVHSAGRRSAMYDVVRRLFADAGEAPRIRHEVGETSTLVTLVAGGLGVAVVPEPVSALALAGVAYVPLVRPAASVELAVAHRTDRSEPHLLRTLEVLGELVGD</sequence>
<evidence type="ECO:0000313" key="9">
    <source>
        <dbReference type="Proteomes" id="UP000662818"/>
    </source>
</evidence>
<evidence type="ECO:0000256" key="2">
    <source>
        <dbReference type="ARBA" id="ARBA00023015"/>
    </source>
</evidence>
<dbReference type="PRINTS" id="PR00039">
    <property type="entry name" value="HTHLYSR"/>
</dbReference>
<evidence type="ECO:0000313" key="6">
    <source>
        <dbReference type="EMBL" id="NYI43962.1"/>
    </source>
</evidence>
<evidence type="ECO:0000313" key="7">
    <source>
        <dbReference type="EMBL" id="QSR27922.1"/>
    </source>
</evidence>
<dbReference type="SUPFAM" id="SSF53850">
    <property type="entry name" value="Periplasmic binding protein-like II"/>
    <property type="match status" value="1"/>
</dbReference>
<dbReference type="InterPro" id="IPR036390">
    <property type="entry name" value="WH_DNA-bd_sf"/>
</dbReference>
<evidence type="ECO:0000259" key="5">
    <source>
        <dbReference type="PROSITE" id="PS50931"/>
    </source>
</evidence>
<dbReference type="Gene3D" id="3.40.190.10">
    <property type="entry name" value="Periplasmic binding protein-like II"/>
    <property type="match status" value="2"/>
</dbReference>
<dbReference type="Pfam" id="PF03466">
    <property type="entry name" value="LysR_substrate"/>
    <property type="match status" value="1"/>
</dbReference>
<dbReference type="Gene3D" id="1.10.10.10">
    <property type="entry name" value="Winged helix-like DNA-binding domain superfamily/Winged helix DNA-binding domain"/>
    <property type="match status" value="1"/>
</dbReference>
<dbReference type="SUPFAM" id="SSF46785">
    <property type="entry name" value="Winged helix' DNA-binding domain"/>
    <property type="match status" value="1"/>
</dbReference>
<dbReference type="PROSITE" id="PS50931">
    <property type="entry name" value="HTH_LYSR"/>
    <property type="match status" value="1"/>
</dbReference>